<dbReference type="SMART" id="SM00316">
    <property type="entry name" value="S1"/>
    <property type="match status" value="4"/>
</dbReference>
<reference evidence="5 6" key="1">
    <citation type="submission" date="2020-11" db="EMBL/GenBank/DDBJ databases">
        <title>Fusibacter basophilias sp. nov.</title>
        <authorList>
            <person name="Qiu D."/>
        </authorList>
    </citation>
    <scope>NUCLEOTIDE SEQUENCE [LARGE SCALE GENOMIC DNA]</scope>
    <source>
        <strain evidence="5 6">Q10-2</strain>
    </source>
</reference>
<dbReference type="Gene3D" id="2.40.50.140">
    <property type="entry name" value="Nucleic acid-binding proteins"/>
    <property type="match status" value="3"/>
</dbReference>
<dbReference type="InterPro" id="IPR050437">
    <property type="entry name" value="Ribos_protein_bS1-like"/>
</dbReference>
<evidence type="ECO:0000256" key="1">
    <source>
        <dbReference type="ARBA" id="ARBA00006767"/>
    </source>
</evidence>
<feature type="domain" description="S1 motif" evidence="4">
    <location>
        <begin position="193"/>
        <end position="261"/>
    </location>
</feature>
<keyword evidence="6" id="KW-1185">Reference proteome</keyword>
<dbReference type="NCBIfam" id="NF005208">
    <property type="entry name" value="PRK06676.1"/>
    <property type="match status" value="1"/>
</dbReference>
<proteinExistence type="inferred from homology"/>
<feature type="domain" description="S1 motif" evidence="4">
    <location>
        <begin position="106"/>
        <end position="172"/>
    </location>
</feature>
<dbReference type="CDD" id="cd04465">
    <property type="entry name" value="S1_RPS1_repeat_ec2_hs2"/>
    <property type="match status" value="1"/>
</dbReference>
<dbReference type="CDD" id="cd05687">
    <property type="entry name" value="S1_RPS1_repeat_ec1_hs1"/>
    <property type="match status" value="1"/>
</dbReference>
<evidence type="ECO:0000259" key="4">
    <source>
        <dbReference type="PROSITE" id="PS50126"/>
    </source>
</evidence>
<evidence type="ECO:0000256" key="3">
    <source>
        <dbReference type="ARBA" id="ARBA00023274"/>
    </source>
</evidence>
<name>A0ABR9ZY26_9FIRM</name>
<dbReference type="Pfam" id="PF00575">
    <property type="entry name" value="S1"/>
    <property type="match status" value="4"/>
</dbReference>
<gene>
    <name evidence="5" type="primary">rpsA</name>
    <name evidence="5" type="ORF">ISU02_19865</name>
</gene>
<dbReference type="PANTHER" id="PTHR10724:SF7">
    <property type="entry name" value="SMALL RIBOSOMAL SUBUNIT PROTEIN BS1C"/>
    <property type="match status" value="1"/>
</dbReference>
<feature type="domain" description="S1 motif" evidence="4">
    <location>
        <begin position="278"/>
        <end position="347"/>
    </location>
</feature>
<comment type="caution">
    <text evidence="5">The sequence shown here is derived from an EMBL/GenBank/DDBJ whole genome shotgun (WGS) entry which is preliminary data.</text>
</comment>
<dbReference type="CDD" id="cd05688">
    <property type="entry name" value="S1_RPS1_repeat_ec3"/>
    <property type="match status" value="1"/>
</dbReference>
<dbReference type="InterPro" id="IPR003029">
    <property type="entry name" value="S1_domain"/>
</dbReference>
<keyword evidence="3" id="KW-0687">Ribonucleoprotein</keyword>
<dbReference type="InterPro" id="IPR012340">
    <property type="entry name" value="NA-bd_OB-fold"/>
</dbReference>
<protein>
    <submittedName>
        <fullName evidence="5">30S ribosomal protein S1</fullName>
    </submittedName>
</protein>
<dbReference type="GO" id="GO:0005840">
    <property type="term" value="C:ribosome"/>
    <property type="evidence" value="ECO:0007669"/>
    <property type="project" value="UniProtKB-KW"/>
</dbReference>
<feature type="domain" description="S1 motif" evidence="4">
    <location>
        <begin position="23"/>
        <end position="88"/>
    </location>
</feature>
<evidence type="ECO:0000313" key="5">
    <source>
        <dbReference type="EMBL" id="MBF4695357.1"/>
    </source>
</evidence>
<dbReference type="PANTHER" id="PTHR10724">
    <property type="entry name" value="30S RIBOSOMAL PROTEIN S1"/>
    <property type="match status" value="1"/>
</dbReference>
<sequence length="382" mass="42671">MSDSMSMADLMAQYETNNDLRKGDVLEGTILSVNAEEVIVNINYSSDGVLPKEEITGGSTDGFEVDQKISVFVLKSDNGDGNVLLSQKKADQILVWDEFEKLFNNKRTFKVKVKEVVSGGLVADYKGARVFIPASQVALSYVDDLKPYLHQTLEVALIDYKKEDQKVVASRKVIEQEAQERTKADRLSRISVDDRISGKIVRVANYGAFVDLGGVDGLIHISQMSNKRIKHPSEVVAEGDLVDVIVLEVNREKERISLKLADIKESPWETVDLHYQVDDIVTGQVTRIMNFGAFVEIEDGLEGLIHISELSEQHVSKVQEVVNVGDTIDVMILQIDSENQKMALSLKAAKEAELLDFEPYEEEEQSTTLSDLFGDKLKNLKF</sequence>
<comment type="similarity">
    <text evidence="1">Belongs to the bacterial ribosomal protein bS1 family.</text>
</comment>
<dbReference type="EMBL" id="JADKNH010000015">
    <property type="protein sequence ID" value="MBF4695357.1"/>
    <property type="molecule type" value="Genomic_DNA"/>
</dbReference>
<accession>A0ABR9ZY26</accession>
<dbReference type="InterPro" id="IPR035104">
    <property type="entry name" value="Ribosomal_protein_S1-like"/>
</dbReference>
<dbReference type="Proteomes" id="UP000614200">
    <property type="component" value="Unassembled WGS sequence"/>
</dbReference>
<evidence type="ECO:0000256" key="2">
    <source>
        <dbReference type="ARBA" id="ARBA00022980"/>
    </source>
</evidence>
<keyword evidence="2 5" id="KW-0689">Ribosomal protein</keyword>
<dbReference type="RefSeq" id="WP_194703595.1">
    <property type="nucleotide sequence ID" value="NZ_JADKNH010000015.1"/>
</dbReference>
<dbReference type="PROSITE" id="PS50126">
    <property type="entry name" value="S1"/>
    <property type="match status" value="4"/>
</dbReference>
<evidence type="ECO:0000313" key="6">
    <source>
        <dbReference type="Proteomes" id="UP000614200"/>
    </source>
</evidence>
<dbReference type="SUPFAM" id="SSF50249">
    <property type="entry name" value="Nucleic acid-binding proteins"/>
    <property type="match status" value="4"/>
</dbReference>
<dbReference type="PRINTS" id="PR00681">
    <property type="entry name" value="RIBOSOMALS1"/>
</dbReference>
<organism evidence="5 6">
    <name type="scientific">Fusibacter ferrireducens</name>
    <dbReference type="NCBI Taxonomy" id="2785058"/>
    <lineage>
        <taxon>Bacteria</taxon>
        <taxon>Bacillati</taxon>
        <taxon>Bacillota</taxon>
        <taxon>Clostridia</taxon>
        <taxon>Eubacteriales</taxon>
        <taxon>Eubacteriales Family XII. Incertae Sedis</taxon>
        <taxon>Fusibacter</taxon>
    </lineage>
</organism>